<dbReference type="SUPFAM" id="SSF55455">
    <property type="entry name" value="SRF-like"/>
    <property type="match status" value="1"/>
</dbReference>
<dbReference type="PANTHER" id="PTHR48019">
    <property type="entry name" value="SERUM RESPONSE FACTOR HOMOLOG"/>
    <property type="match status" value="1"/>
</dbReference>
<dbReference type="GO" id="GO:0003677">
    <property type="term" value="F:DNA binding"/>
    <property type="evidence" value="ECO:0007669"/>
    <property type="project" value="UniProtKB-KW"/>
</dbReference>
<dbReference type="Gene3D" id="3.40.1810.10">
    <property type="entry name" value="Transcription factor, MADS-box"/>
    <property type="match status" value="1"/>
</dbReference>
<protein>
    <recommendedName>
        <fullName evidence="6">MADS-box domain-containing protein</fullName>
    </recommendedName>
</protein>
<evidence type="ECO:0000256" key="3">
    <source>
        <dbReference type="ARBA" id="ARBA00023125"/>
    </source>
</evidence>
<evidence type="ECO:0000313" key="7">
    <source>
        <dbReference type="EMBL" id="KAK4268106.1"/>
    </source>
</evidence>
<feature type="domain" description="MADS-box" evidence="6">
    <location>
        <begin position="1"/>
        <end position="51"/>
    </location>
</feature>
<keyword evidence="2" id="KW-0805">Transcription regulation</keyword>
<evidence type="ECO:0000256" key="1">
    <source>
        <dbReference type="ARBA" id="ARBA00004123"/>
    </source>
</evidence>
<proteinExistence type="predicted"/>
<comment type="subcellular location">
    <subcellularLocation>
        <location evidence="1">Nucleus</location>
    </subcellularLocation>
</comment>
<gene>
    <name evidence="7" type="ORF">QN277_024808</name>
</gene>
<sequence>MGRGRSATKLIENEKSRKATFQKRKNGIMKKAHELSTLCGVDCCLIFYSNSINDLPEIWPRDRIQVRRMIEKYKAKKA</sequence>
<reference evidence="7" key="1">
    <citation type="submission" date="2023-10" db="EMBL/GenBank/DDBJ databases">
        <title>Chromosome-level genome of the transformable northern wattle, Acacia crassicarpa.</title>
        <authorList>
            <person name="Massaro I."/>
            <person name="Sinha N.R."/>
            <person name="Poethig S."/>
            <person name="Leichty A.R."/>
        </authorList>
    </citation>
    <scope>NUCLEOTIDE SEQUENCE</scope>
    <source>
        <strain evidence="7">Acra3RX</strain>
        <tissue evidence="7">Leaf</tissue>
    </source>
</reference>
<dbReference type="Proteomes" id="UP001293593">
    <property type="component" value="Unassembled WGS sequence"/>
</dbReference>
<evidence type="ECO:0000256" key="4">
    <source>
        <dbReference type="ARBA" id="ARBA00023163"/>
    </source>
</evidence>
<dbReference type="PRINTS" id="PR00404">
    <property type="entry name" value="MADSDOMAIN"/>
</dbReference>
<dbReference type="InterPro" id="IPR002100">
    <property type="entry name" value="TF_MADSbox"/>
</dbReference>
<dbReference type="EMBL" id="JAWXYG010000007">
    <property type="protein sequence ID" value="KAK4268106.1"/>
    <property type="molecule type" value="Genomic_DNA"/>
</dbReference>
<dbReference type="InterPro" id="IPR036879">
    <property type="entry name" value="TF_MADSbox_sf"/>
</dbReference>
<dbReference type="SMART" id="SM00432">
    <property type="entry name" value="MADS"/>
    <property type="match status" value="1"/>
</dbReference>
<comment type="caution">
    <text evidence="7">The sequence shown here is derived from an EMBL/GenBank/DDBJ whole genome shotgun (WGS) entry which is preliminary data.</text>
</comment>
<keyword evidence="3" id="KW-0238">DNA-binding</keyword>
<dbReference type="Pfam" id="PF00319">
    <property type="entry name" value="SRF-TF"/>
    <property type="match status" value="1"/>
</dbReference>
<organism evidence="7 8">
    <name type="scientific">Acacia crassicarpa</name>
    <name type="common">northern wattle</name>
    <dbReference type="NCBI Taxonomy" id="499986"/>
    <lineage>
        <taxon>Eukaryota</taxon>
        <taxon>Viridiplantae</taxon>
        <taxon>Streptophyta</taxon>
        <taxon>Embryophyta</taxon>
        <taxon>Tracheophyta</taxon>
        <taxon>Spermatophyta</taxon>
        <taxon>Magnoliopsida</taxon>
        <taxon>eudicotyledons</taxon>
        <taxon>Gunneridae</taxon>
        <taxon>Pentapetalae</taxon>
        <taxon>rosids</taxon>
        <taxon>fabids</taxon>
        <taxon>Fabales</taxon>
        <taxon>Fabaceae</taxon>
        <taxon>Caesalpinioideae</taxon>
        <taxon>mimosoid clade</taxon>
        <taxon>Acacieae</taxon>
        <taxon>Acacia</taxon>
    </lineage>
</organism>
<evidence type="ECO:0000256" key="2">
    <source>
        <dbReference type="ARBA" id="ARBA00023015"/>
    </source>
</evidence>
<dbReference type="CDD" id="cd00120">
    <property type="entry name" value="MADS"/>
    <property type="match status" value="1"/>
</dbReference>
<evidence type="ECO:0000313" key="8">
    <source>
        <dbReference type="Proteomes" id="UP001293593"/>
    </source>
</evidence>
<keyword evidence="5" id="KW-0539">Nucleus</keyword>
<evidence type="ECO:0000259" key="6">
    <source>
        <dbReference type="PROSITE" id="PS50066"/>
    </source>
</evidence>
<dbReference type="PROSITE" id="PS50066">
    <property type="entry name" value="MADS_BOX_2"/>
    <property type="match status" value="1"/>
</dbReference>
<dbReference type="GO" id="GO:0046983">
    <property type="term" value="F:protein dimerization activity"/>
    <property type="evidence" value="ECO:0007669"/>
    <property type="project" value="InterPro"/>
</dbReference>
<accession>A0AAE1MPG6</accession>
<name>A0AAE1MPG6_9FABA</name>
<keyword evidence="4" id="KW-0804">Transcription</keyword>
<keyword evidence="8" id="KW-1185">Reference proteome</keyword>
<dbReference type="AlphaFoldDB" id="A0AAE1MPG6"/>
<dbReference type="GO" id="GO:0005634">
    <property type="term" value="C:nucleus"/>
    <property type="evidence" value="ECO:0007669"/>
    <property type="project" value="UniProtKB-SubCell"/>
</dbReference>
<evidence type="ECO:0000256" key="5">
    <source>
        <dbReference type="ARBA" id="ARBA00023242"/>
    </source>
</evidence>
<dbReference type="InterPro" id="IPR050142">
    <property type="entry name" value="MADS-box/MEF2_TF"/>
</dbReference>